<dbReference type="InterPro" id="IPR048395">
    <property type="entry name" value="Glyco_hydro_31_C"/>
</dbReference>
<keyword evidence="16" id="KW-1185">Reference proteome</keyword>
<dbReference type="KEGG" id="ctp:CTRG_05244"/>
<dbReference type="CDD" id="cd06603">
    <property type="entry name" value="GH31_GANC_GANAB_alpha"/>
    <property type="match status" value="1"/>
</dbReference>
<dbReference type="Pfam" id="PF21365">
    <property type="entry name" value="Glyco_hydro_31_3rd"/>
    <property type="match status" value="1"/>
</dbReference>
<dbReference type="CDD" id="cd14752">
    <property type="entry name" value="GH31_N"/>
    <property type="match status" value="1"/>
</dbReference>
<evidence type="ECO:0000256" key="2">
    <source>
        <dbReference type="ARBA" id="ARBA00004833"/>
    </source>
</evidence>
<dbReference type="VEuPathDB" id="FungiDB:CTRG_05244"/>
<evidence type="ECO:0000256" key="7">
    <source>
        <dbReference type="ARBA" id="ARBA00023180"/>
    </source>
</evidence>
<dbReference type="Proteomes" id="UP000002037">
    <property type="component" value="Unassembled WGS sequence"/>
</dbReference>
<dbReference type="GeneID" id="8299563"/>
<dbReference type="InterPro" id="IPR011013">
    <property type="entry name" value="Gal_mutarotase_sf_dom"/>
</dbReference>
<dbReference type="Gene3D" id="2.60.40.1180">
    <property type="entry name" value="Golgi alpha-mannosidase II"/>
    <property type="match status" value="2"/>
</dbReference>
<evidence type="ECO:0000256" key="9">
    <source>
        <dbReference type="ARBA" id="ARBA00042895"/>
    </source>
</evidence>
<dbReference type="GO" id="GO:0005788">
    <property type="term" value="C:endoplasmic reticulum lumen"/>
    <property type="evidence" value="ECO:0007669"/>
    <property type="project" value="EnsemblFungi"/>
</dbReference>
<evidence type="ECO:0000256" key="11">
    <source>
        <dbReference type="SAM" id="SignalP"/>
    </source>
</evidence>
<comment type="pathway">
    <text evidence="2">Glycan metabolism; N-glycan metabolism.</text>
</comment>
<feature type="domain" description="Glycoside hydrolase family 31 N-terminal" evidence="13">
    <location>
        <begin position="81"/>
        <end position="299"/>
    </location>
</feature>
<dbReference type="GO" id="GO:0106407">
    <property type="term" value="F:Glc2Man9GlcNAc2 oligosaccharide glucosidase activity"/>
    <property type="evidence" value="ECO:0007669"/>
    <property type="project" value="EnsemblFungi"/>
</dbReference>
<evidence type="ECO:0000313" key="15">
    <source>
        <dbReference type="EMBL" id="EER30792.1"/>
    </source>
</evidence>
<comment type="subcellular location">
    <subcellularLocation>
        <location evidence="1">Endoplasmic reticulum</location>
    </subcellularLocation>
</comment>
<evidence type="ECO:0000259" key="13">
    <source>
        <dbReference type="Pfam" id="PF13802"/>
    </source>
</evidence>
<dbReference type="PANTHER" id="PTHR22762:SF54">
    <property type="entry name" value="BCDNA.GH04962"/>
    <property type="match status" value="1"/>
</dbReference>
<evidence type="ECO:0000259" key="14">
    <source>
        <dbReference type="Pfam" id="PF21365"/>
    </source>
</evidence>
<keyword evidence="8 10" id="KW-0326">Glycosidase</keyword>
<evidence type="ECO:0000256" key="8">
    <source>
        <dbReference type="ARBA" id="ARBA00023295"/>
    </source>
</evidence>
<organism evidence="15 16">
    <name type="scientific">Candida tropicalis (strain ATCC MYA-3404 / T1)</name>
    <name type="common">Yeast</name>
    <dbReference type="NCBI Taxonomy" id="294747"/>
    <lineage>
        <taxon>Eukaryota</taxon>
        <taxon>Fungi</taxon>
        <taxon>Dikarya</taxon>
        <taxon>Ascomycota</taxon>
        <taxon>Saccharomycotina</taxon>
        <taxon>Pichiomycetes</taxon>
        <taxon>Debaryomycetaceae</taxon>
        <taxon>Candida/Lodderomyces clade</taxon>
        <taxon>Candida</taxon>
    </lineage>
</organism>
<dbReference type="STRING" id="294747.C5MGP0"/>
<evidence type="ECO:0000256" key="1">
    <source>
        <dbReference type="ARBA" id="ARBA00004240"/>
    </source>
</evidence>
<dbReference type="GO" id="GO:0030246">
    <property type="term" value="F:carbohydrate binding"/>
    <property type="evidence" value="ECO:0007669"/>
    <property type="project" value="InterPro"/>
</dbReference>
<dbReference type="HOGENOM" id="CLU_000631_7_0_1"/>
<dbReference type="GO" id="GO:0070880">
    <property type="term" value="P:fungal-type cell wall beta-glucan biosynthetic process"/>
    <property type="evidence" value="ECO:0007669"/>
    <property type="project" value="EnsemblFungi"/>
</dbReference>
<proteinExistence type="inferred from homology"/>
<evidence type="ECO:0000259" key="12">
    <source>
        <dbReference type="Pfam" id="PF01055"/>
    </source>
</evidence>
<protein>
    <recommendedName>
        <fullName evidence="9">Glucosidase II subunit alpha</fullName>
    </recommendedName>
</protein>
<dbReference type="InterPro" id="IPR013780">
    <property type="entry name" value="Glyco_hydro_b"/>
</dbReference>
<evidence type="ECO:0000256" key="4">
    <source>
        <dbReference type="ARBA" id="ARBA00022729"/>
    </source>
</evidence>
<keyword evidence="7" id="KW-0325">Glycoprotein</keyword>
<dbReference type="AlphaFoldDB" id="C5MGP0"/>
<feature type="signal peptide" evidence="11">
    <location>
        <begin position="1"/>
        <end position="16"/>
    </location>
</feature>
<feature type="chain" id="PRO_5002952888" description="Glucosidase II subunit alpha" evidence="11">
    <location>
        <begin position="17"/>
        <end position="850"/>
    </location>
</feature>
<keyword evidence="6" id="KW-0256">Endoplasmic reticulum</keyword>
<evidence type="ECO:0000256" key="5">
    <source>
        <dbReference type="ARBA" id="ARBA00022801"/>
    </source>
</evidence>
<sequence length="850" mass="97327">MKLLWTFILIIATAEAVKDYLFKTCAQSGFCHRNRHYAKAVLSAENFESPYRIESVTVDNGIVNGVAIKELTQLGRNVNLPFEITIVEDNFRFKLNEERVGVQLNHINPNRYNETEKWSFKPNVTINTNVDISEKQNELKISYGKHEVIIQYNPIVFVFNYKGKEQLRINADQFLNVEHYRTQQENELHMLAQESSFDMFSDSFPDSKMDTLPLGPESVAVDFKLMGFSHMYGIPEHSDSLLLKDTTDKEPYRLFNVDIFEYEIDSRLPMYGSIPLLVAIKPEASVGIFWVNAADTYIDIKRDKDSTVHWISENGVLDFIVIIEDTPVEVTQQFGRVTGFVQLPPLFSLGYHQCRWNYNDEKDVLDVHAKFDEHHIPYDTIWLDIEYTDSKKYFTWDKEKFPDPARMCRILDYTARHLTVIIDPHFKTEYNVTEDMVAKDLEMKSSKGEPFKGHCWPGESVWLDPFNPESQDWWTQRYKDFLPKDAKNIHIWNDMNEPSVFNGPETSSPKDTIHFGGWEHRSVHNIYGLNFHERSYNALIERTPEERPFVLTRSLFAGSQRTAASWSGDIQATWEHLKATVPMMLSMNIVGAGFTGADVGGFFGDPSPELLLRWYQVGIWYPFFRGHAHIDTKRREPWLVADVAEGIADAIRLRYKLLPIWYTAFYEASSNGIPIVSPIFWSDGKDITTYETEDQFTIGDSGLLVKPLASDDGSKLPSSEVYYNFTGGALSGIVNGFGHGVDVLLRGGSIVPVWGRQRRSTSGSVNDPYTIYIGLNGDGIATGKLYRDDTGLISFKVENDVLSATPSVPKIEKIVVINSSGQKIQIKKPRFESSKLEFHFPENDIEHDEL</sequence>
<dbReference type="Gene3D" id="3.20.20.80">
    <property type="entry name" value="Glycosidases"/>
    <property type="match status" value="1"/>
</dbReference>
<dbReference type="Pfam" id="PF01055">
    <property type="entry name" value="Glyco_hydro_31_2nd"/>
    <property type="match status" value="1"/>
</dbReference>
<keyword evidence="4 11" id="KW-0732">Signal</keyword>
<dbReference type="GO" id="GO:0017177">
    <property type="term" value="C:glucosidase II complex"/>
    <property type="evidence" value="ECO:0007669"/>
    <property type="project" value="EnsemblFungi"/>
</dbReference>
<evidence type="ECO:0000256" key="6">
    <source>
        <dbReference type="ARBA" id="ARBA00022824"/>
    </source>
</evidence>
<gene>
    <name evidence="15" type="ORF">CTRG_05244</name>
</gene>
<dbReference type="eggNOG" id="KOG1066">
    <property type="taxonomic scope" value="Eukaryota"/>
</dbReference>
<feature type="domain" description="Glycosyl hydrolase family 31 C-terminal" evidence="14">
    <location>
        <begin position="672"/>
        <end position="751"/>
    </location>
</feature>
<evidence type="ECO:0000256" key="10">
    <source>
        <dbReference type="RuleBase" id="RU361185"/>
    </source>
</evidence>
<keyword evidence="5 10" id="KW-0378">Hydrolase</keyword>
<dbReference type="PANTHER" id="PTHR22762">
    <property type="entry name" value="ALPHA-GLUCOSIDASE"/>
    <property type="match status" value="1"/>
</dbReference>
<dbReference type="GO" id="GO:0006491">
    <property type="term" value="P:N-glycan processing"/>
    <property type="evidence" value="ECO:0007669"/>
    <property type="project" value="EnsemblFungi"/>
</dbReference>
<dbReference type="Gene3D" id="2.60.40.1760">
    <property type="entry name" value="glycosyl hydrolase (family 31)"/>
    <property type="match status" value="1"/>
</dbReference>
<evidence type="ECO:0000256" key="3">
    <source>
        <dbReference type="ARBA" id="ARBA00007806"/>
    </source>
</evidence>
<dbReference type="SUPFAM" id="SSF74650">
    <property type="entry name" value="Galactose mutarotase-like"/>
    <property type="match status" value="1"/>
</dbReference>
<name>C5MGP0_CANTT</name>
<reference evidence="15 16" key="1">
    <citation type="journal article" date="2009" name="Nature">
        <title>Evolution of pathogenicity and sexual reproduction in eight Candida genomes.</title>
        <authorList>
            <person name="Butler G."/>
            <person name="Rasmussen M.D."/>
            <person name="Lin M.F."/>
            <person name="Santos M.A."/>
            <person name="Sakthikumar S."/>
            <person name="Munro C.A."/>
            <person name="Rheinbay E."/>
            <person name="Grabherr M."/>
            <person name="Forche A."/>
            <person name="Reedy J.L."/>
            <person name="Agrafioti I."/>
            <person name="Arnaud M.B."/>
            <person name="Bates S."/>
            <person name="Brown A.J."/>
            <person name="Brunke S."/>
            <person name="Costanzo M.C."/>
            <person name="Fitzpatrick D.A."/>
            <person name="de Groot P.W."/>
            <person name="Harris D."/>
            <person name="Hoyer L.L."/>
            <person name="Hube B."/>
            <person name="Klis F.M."/>
            <person name="Kodira C."/>
            <person name="Lennard N."/>
            <person name="Logue M.E."/>
            <person name="Martin R."/>
            <person name="Neiman A.M."/>
            <person name="Nikolaou E."/>
            <person name="Quail M.A."/>
            <person name="Quinn J."/>
            <person name="Santos M.C."/>
            <person name="Schmitzberger F.F."/>
            <person name="Sherlock G."/>
            <person name="Shah P."/>
            <person name="Silverstein K.A."/>
            <person name="Skrzypek M.S."/>
            <person name="Soll D."/>
            <person name="Staggs R."/>
            <person name="Stansfield I."/>
            <person name="Stumpf M.P."/>
            <person name="Sudbery P.E."/>
            <person name="Srikantha T."/>
            <person name="Zeng Q."/>
            <person name="Berman J."/>
            <person name="Berriman M."/>
            <person name="Heitman J."/>
            <person name="Gow N.A."/>
            <person name="Lorenz M.C."/>
            <person name="Birren B.W."/>
            <person name="Kellis M."/>
            <person name="Cuomo C.A."/>
        </authorList>
    </citation>
    <scope>NUCLEOTIDE SEQUENCE [LARGE SCALE GENOMIC DNA]</scope>
    <source>
        <strain evidence="16">ATCC MYA-3404 / T1</strain>
    </source>
</reference>
<feature type="domain" description="Glycoside hydrolase family 31 TIM barrel" evidence="12">
    <location>
        <begin position="342"/>
        <end position="664"/>
    </location>
</feature>
<dbReference type="InterPro" id="IPR025887">
    <property type="entry name" value="Glyco_hydro_31_N_dom"/>
</dbReference>
<dbReference type="SUPFAM" id="SSF51445">
    <property type="entry name" value="(Trans)glycosidases"/>
    <property type="match status" value="1"/>
</dbReference>
<dbReference type="OrthoDB" id="1334205at2759"/>
<dbReference type="InterPro" id="IPR000322">
    <property type="entry name" value="Glyco_hydro_31_TIM"/>
</dbReference>
<comment type="similarity">
    <text evidence="3 10">Belongs to the glycosyl hydrolase 31 family.</text>
</comment>
<dbReference type="EMBL" id="GG692402">
    <property type="protein sequence ID" value="EER30792.1"/>
    <property type="molecule type" value="Genomic_DNA"/>
</dbReference>
<dbReference type="GO" id="GO:0033919">
    <property type="term" value="F:glucan 1,3-alpha-glucosidase activity"/>
    <property type="evidence" value="ECO:0007669"/>
    <property type="project" value="EnsemblFungi"/>
</dbReference>
<accession>C5MGP0</accession>
<dbReference type="Pfam" id="PF13802">
    <property type="entry name" value="Gal_mutarotas_2"/>
    <property type="match status" value="1"/>
</dbReference>
<dbReference type="InterPro" id="IPR017853">
    <property type="entry name" value="GH"/>
</dbReference>
<evidence type="ECO:0000313" key="16">
    <source>
        <dbReference type="Proteomes" id="UP000002037"/>
    </source>
</evidence>
<dbReference type="RefSeq" id="XP_002550946.1">
    <property type="nucleotide sequence ID" value="XM_002550900.1"/>
</dbReference>